<dbReference type="InterPro" id="IPR017871">
    <property type="entry name" value="ABC_transporter-like_CS"/>
</dbReference>
<evidence type="ECO:0000259" key="4">
    <source>
        <dbReference type="PROSITE" id="PS50893"/>
    </source>
</evidence>
<dbReference type="InterPro" id="IPR003439">
    <property type="entry name" value="ABC_transporter-like_ATP-bd"/>
</dbReference>
<reference evidence="5 6" key="1">
    <citation type="submission" date="2018-06" db="EMBL/GenBank/DDBJ databases">
        <authorList>
            <consortium name="Pathogen Informatics"/>
            <person name="Doyle S."/>
        </authorList>
    </citation>
    <scope>NUCLEOTIDE SEQUENCE [LARGE SCALE GENOMIC DNA]</scope>
    <source>
        <strain evidence="5 6">NCTC11661</strain>
    </source>
</reference>
<keyword evidence="2" id="KW-0547">Nucleotide-binding</keyword>
<dbReference type="SUPFAM" id="SSF52540">
    <property type="entry name" value="P-loop containing nucleoside triphosphate hydrolases"/>
    <property type="match status" value="1"/>
</dbReference>
<dbReference type="Pfam" id="PF00005">
    <property type="entry name" value="ABC_tran"/>
    <property type="match status" value="1"/>
</dbReference>
<keyword evidence="5" id="KW-0378">Hydrolase</keyword>
<dbReference type="RefSeq" id="WP_002687056.1">
    <property type="nucleotide sequence ID" value="NZ_UFTJ01000001.1"/>
</dbReference>
<dbReference type="InterPro" id="IPR003593">
    <property type="entry name" value="AAA+_ATPase"/>
</dbReference>
<evidence type="ECO:0000313" key="6">
    <source>
        <dbReference type="Proteomes" id="UP000255515"/>
    </source>
</evidence>
<evidence type="ECO:0000256" key="3">
    <source>
        <dbReference type="ARBA" id="ARBA00022840"/>
    </source>
</evidence>
<dbReference type="Proteomes" id="UP000255515">
    <property type="component" value="Unassembled WGS sequence"/>
</dbReference>
<name>A0A376C0C0_9FLAO</name>
<keyword evidence="1" id="KW-0813">Transport</keyword>
<protein>
    <submittedName>
        <fullName evidence="5">Hemin import ATP-binding protein HmuV</fullName>
        <ecNumber evidence="5">3.6.3.-</ecNumber>
    </submittedName>
</protein>
<dbReference type="InterPro" id="IPR027417">
    <property type="entry name" value="P-loop_NTPase"/>
</dbReference>
<evidence type="ECO:0000313" key="5">
    <source>
        <dbReference type="EMBL" id="SSZ46680.1"/>
    </source>
</evidence>
<keyword evidence="3 5" id="KW-0067">ATP-binding</keyword>
<sequence>MENKAIEIRNIHFSYPKLSPIFDGLSVCFKPSKFSALLGLNGSGKSTLFRIIAGLQKDFGGEVYFFGTSAKRFSAKEKAATIGFLSQSFEPVFPFSVKEILETGRSAFSTFSLTSKDEDRIEKVAKQLGIHSLLNVNFNALSGGQQQRVLIGRILVQNPKIILLDEPTNHLDIHQQHELMAYLHTLTGEGYTILAIMHDPALALRYADEVFVLHEKNIHPMPMHTETQEELLKKVFSLDFTTIQLENERVVIPRKK</sequence>
<dbReference type="AlphaFoldDB" id="A0A376C0C0"/>
<organism evidence="5 6">
    <name type="scientific">Bergeyella zoohelcum</name>
    <dbReference type="NCBI Taxonomy" id="1015"/>
    <lineage>
        <taxon>Bacteria</taxon>
        <taxon>Pseudomonadati</taxon>
        <taxon>Bacteroidota</taxon>
        <taxon>Flavobacteriia</taxon>
        <taxon>Flavobacteriales</taxon>
        <taxon>Weeksellaceae</taxon>
        <taxon>Bergeyella</taxon>
    </lineage>
</organism>
<feature type="domain" description="ABC transporter" evidence="4">
    <location>
        <begin position="6"/>
        <end position="240"/>
    </location>
</feature>
<dbReference type="SMART" id="SM00382">
    <property type="entry name" value="AAA"/>
    <property type="match status" value="1"/>
</dbReference>
<dbReference type="FunFam" id="3.40.50.300:FF:000134">
    <property type="entry name" value="Iron-enterobactin ABC transporter ATP-binding protein"/>
    <property type="match status" value="1"/>
</dbReference>
<dbReference type="PANTHER" id="PTHR42734">
    <property type="entry name" value="METAL TRANSPORT SYSTEM ATP-BINDING PROTEIN TM_0124-RELATED"/>
    <property type="match status" value="1"/>
</dbReference>
<dbReference type="GO" id="GO:0016887">
    <property type="term" value="F:ATP hydrolysis activity"/>
    <property type="evidence" value="ECO:0007669"/>
    <property type="project" value="InterPro"/>
</dbReference>
<dbReference type="GO" id="GO:0005524">
    <property type="term" value="F:ATP binding"/>
    <property type="evidence" value="ECO:0007669"/>
    <property type="project" value="UniProtKB-KW"/>
</dbReference>
<proteinExistence type="predicted"/>
<dbReference type="PROSITE" id="PS00211">
    <property type="entry name" value="ABC_TRANSPORTER_1"/>
    <property type="match status" value="1"/>
</dbReference>
<accession>A0A376C0C0</accession>
<dbReference type="Gene3D" id="3.40.50.300">
    <property type="entry name" value="P-loop containing nucleotide triphosphate hydrolases"/>
    <property type="match status" value="1"/>
</dbReference>
<dbReference type="PROSITE" id="PS50893">
    <property type="entry name" value="ABC_TRANSPORTER_2"/>
    <property type="match status" value="1"/>
</dbReference>
<evidence type="ECO:0000256" key="1">
    <source>
        <dbReference type="ARBA" id="ARBA00022448"/>
    </source>
</evidence>
<dbReference type="CDD" id="cd03214">
    <property type="entry name" value="ABC_Iron-Siderophores_B12_Hemin"/>
    <property type="match status" value="1"/>
</dbReference>
<dbReference type="EC" id="3.6.3.-" evidence="5"/>
<dbReference type="InterPro" id="IPR050153">
    <property type="entry name" value="Metal_Ion_Import_ABC"/>
</dbReference>
<evidence type="ECO:0000256" key="2">
    <source>
        <dbReference type="ARBA" id="ARBA00022741"/>
    </source>
</evidence>
<dbReference type="EMBL" id="UFTJ01000001">
    <property type="protein sequence ID" value="SSZ46680.1"/>
    <property type="molecule type" value="Genomic_DNA"/>
</dbReference>
<gene>
    <name evidence="5" type="primary">hmuV</name>
    <name evidence="5" type="ORF">NCTC11661_00331</name>
</gene>